<evidence type="ECO:0000313" key="3">
    <source>
        <dbReference type="Proteomes" id="UP001201985"/>
    </source>
</evidence>
<gene>
    <name evidence="2" type="ORF">MON41_18115</name>
</gene>
<sequence length="105" mass="11347">MAIKLKKLTDEAPRPAVQEILAAAREADPTTPPVRAKTPPIPAAPEPVVGLNIRCRISTSEAIAWHAAQEGKSMKALVMHALAEKGIHIAPDDMEDRSPSRRKGR</sequence>
<dbReference type="RefSeq" id="WP_241793500.1">
    <property type="nucleotide sequence ID" value="NZ_JALBUU010000039.1"/>
</dbReference>
<dbReference type="Proteomes" id="UP001201985">
    <property type="component" value="Unassembled WGS sequence"/>
</dbReference>
<organism evidence="2 3">
    <name type="scientific">Teichococcus vastitatis</name>
    <dbReference type="NCBI Taxonomy" id="2307076"/>
    <lineage>
        <taxon>Bacteria</taxon>
        <taxon>Pseudomonadati</taxon>
        <taxon>Pseudomonadota</taxon>
        <taxon>Alphaproteobacteria</taxon>
        <taxon>Acetobacterales</taxon>
        <taxon>Roseomonadaceae</taxon>
        <taxon>Roseomonas</taxon>
    </lineage>
</organism>
<comment type="caution">
    <text evidence="2">The sequence shown here is derived from an EMBL/GenBank/DDBJ whole genome shotgun (WGS) entry which is preliminary data.</text>
</comment>
<evidence type="ECO:0000256" key="1">
    <source>
        <dbReference type="SAM" id="MobiDB-lite"/>
    </source>
</evidence>
<feature type="region of interest" description="Disordered" evidence="1">
    <location>
        <begin position="24"/>
        <end position="47"/>
    </location>
</feature>
<accession>A0ABS9W9F8</accession>
<reference evidence="2 3" key="1">
    <citation type="submission" date="2022-03" db="EMBL/GenBank/DDBJ databases">
        <title>Complete genome analysis of Roseomonas KG 17.1 : a prolific producer of plant growth promoters.</title>
        <authorList>
            <person name="Saadouli I."/>
            <person name="Najjari A."/>
            <person name="Mosbah A."/>
            <person name="Ouzari H.I."/>
        </authorList>
    </citation>
    <scope>NUCLEOTIDE SEQUENCE [LARGE SCALE GENOMIC DNA]</scope>
    <source>
        <strain evidence="2 3">KG17-1</strain>
    </source>
</reference>
<protein>
    <recommendedName>
        <fullName evidence="4">Plasmid segregation centromere-binding protein ParG</fullName>
    </recommendedName>
</protein>
<evidence type="ECO:0008006" key="4">
    <source>
        <dbReference type="Google" id="ProtNLM"/>
    </source>
</evidence>
<evidence type="ECO:0000313" key="2">
    <source>
        <dbReference type="EMBL" id="MCI0755618.1"/>
    </source>
</evidence>
<name>A0ABS9W9F8_9PROT</name>
<dbReference type="EMBL" id="JALBUU010000039">
    <property type="protein sequence ID" value="MCI0755618.1"/>
    <property type="molecule type" value="Genomic_DNA"/>
</dbReference>
<proteinExistence type="predicted"/>
<keyword evidence="3" id="KW-1185">Reference proteome</keyword>